<protein>
    <recommendedName>
        <fullName evidence="3">EF-hand domain-containing protein</fullName>
    </recommendedName>
</protein>
<dbReference type="EMBL" id="JACTNZ010000007">
    <property type="protein sequence ID" value="KAG5542017.1"/>
    <property type="molecule type" value="Genomic_DNA"/>
</dbReference>
<name>A0AAV6JN49_9ERIC</name>
<evidence type="ECO:0000313" key="1">
    <source>
        <dbReference type="EMBL" id="KAG5542017.1"/>
    </source>
</evidence>
<sequence length="112" mass="12575">MWRKVSYFLVDGGLEGGIPDHGILIRGMLLHATIGGTINSVANGKVAVFSYGIYTFEQVYVFCKSKYIIYKLKEMGKIAEEDLMQICNRFDMLDNAYCGKLTIADLMESDTD</sequence>
<organism evidence="1 2">
    <name type="scientific">Rhododendron griersonianum</name>
    <dbReference type="NCBI Taxonomy" id="479676"/>
    <lineage>
        <taxon>Eukaryota</taxon>
        <taxon>Viridiplantae</taxon>
        <taxon>Streptophyta</taxon>
        <taxon>Embryophyta</taxon>
        <taxon>Tracheophyta</taxon>
        <taxon>Spermatophyta</taxon>
        <taxon>Magnoliopsida</taxon>
        <taxon>eudicotyledons</taxon>
        <taxon>Gunneridae</taxon>
        <taxon>Pentapetalae</taxon>
        <taxon>asterids</taxon>
        <taxon>Ericales</taxon>
        <taxon>Ericaceae</taxon>
        <taxon>Ericoideae</taxon>
        <taxon>Rhodoreae</taxon>
        <taxon>Rhododendron</taxon>
    </lineage>
</organism>
<evidence type="ECO:0008006" key="3">
    <source>
        <dbReference type="Google" id="ProtNLM"/>
    </source>
</evidence>
<reference evidence="1" key="1">
    <citation type="submission" date="2020-08" db="EMBL/GenBank/DDBJ databases">
        <title>Plant Genome Project.</title>
        <authorList>
            <person name="Zhang R.-G."/>
        </authorList>
    </citation>
    <scope>NUCLEOTIDE SEQUENCE</scope>
    <source>
        <strain evidence="1">WSP0</strain>
        <tissue evidence="1">Leaf</tissue>
    </source>
</reference>
<proteinExistence type="predicted"/>
<keyword evidence="2" id="KW-1185">Reference proteome</keyword>
<accession>A0AAV6JN49</accession>
<dbReference type="AlphaFoldDB" id="A0AAV6JN49"/>
<dbReference type="Proteomes" id="UP000823749">
    <property type="component" value="Chromosome 7"/>
</dbReference>
<comment type="caution">
    <text evidence="1">The sequence shown here is derived from an EMBL/GenBank/DDBJ whole genome shotgun (WGS) entry which is preliminary data.</text>
</comment>
<evidence type="ECO:0000313" key="2">
    <source>
        <dbReference type="Proteomes" id="UP000823749"/>
    </source>
</evidence>
<gene>
    <name evidence="1" type="ORF">RHGRI_021751</name>
</gene>